<dbReference type="Gene3D" id="3.30.200.20">
    <property type="entry name" value="Phosphorylase Kinase, domain 1"/>
    <property type="match status" value="1"/>
</dbReference>
<evidence type="ECO:0000313" key="5">
    <source>
        <dbReference type="EMBL" id="KEP24937.1"/>
    </source>
</evidence>
<dbReference type="InterPro" id="IPR000719">
    <property type="entry name" value="Prot_kinase_dom"/>
</dbReference>
<dbReference type="InterPro" id="IPR017441">
    <property type="entry name" value="Protein_kinase_ATP_BS"/>
</dbReference>
<dbReference type="Pfam" id="PF00069">
    <property type="entry name" value="Pkinase"/>
    <property type="match status" value="1"/>
</dbReference>
<evidence type="ECO:0000259" key="4">
    <source>
        <dbReference type="PROSITE" id="PS50011"/>
    </source>
</evidence>
<comment type="caution">
    <text evidence="5">The sequence shown here is derived from an EMBL/GenBank/DDBJ whole genome shotgun (WGS) entry which is preliminary data.</text>
</comment>
<sequence>MMNSASNIPLGTVIKGKWHHHHYRIVKELGKGANGVVYLAESPNGQVALKVSDDSMLIASEVNVLKSFSKAPVKTMGPSFYDMDDAIYPDMSQKRSFYVMEYVRGPLLLEFVKQKGDEWIVVLMIQLLSNLAHLHKEGWIFGDLKPDNLIISGPPATIRCIDVGGTTKAGRAIKEYTEFFDRGYWGFGTRKAEPSYDLFALSMVMVNCAYKKEFKKGAEPDKQLYRAIEGHPLLKRYERVLKAALQGKYQSAGDMKSAMLKEGQLHASRKTPQRKQAQKNRPKPAVSQNQQVMSRSRVAAGKRTPVRKKAGGLFETILILCSVLALYCAYVVLFLL</sequence>
<keyword evidence="5" id="KW-0723">Serine/threonine-protein kinase</keyword>
<evidence type="ECO:0000256" key="2">
    <source>
        <dbReference type="SAM" id="MobiDB-lite"/>
    </source>
</evidence>
<keyword evidence="3" id="KW-0472">Membrane</keyword>
<keyword evidence="5" id="KW-0418">Kinase</keyword>
<dbReference type="PROSITE" id="PS50011">
    <property type="entry name" value="PROTEIN_KINASE_DOM"/>
    <property type="match status" value="1"/>
</dbReference>
<reference evidence="5 6" key="1">
    <citation type="submission" date="2012-09" db="EMBL/GenBank/DDBJ databases">
        <title>Genome Sequence of Bacillus sp. DW5-4.</title>
        <authorList>
            <person name="Lai Q."/>
            <person name="Liu Y."/>
            <person name="Shao Z."/>
        </authorList>
    </citation>
    <scope>NUCLEOTIDE SEQUENCE [LARGE SCALE GENOMIC DNA]</scope>
    <source>
        <strain evidence="5 6">DW5-4</strain>
    </source>
</reference>
<dbReference type="EMBL" id="JOTP01000039">
    <property type="protein sequence ID" value="KEP24937.1"/>
    <property type="molecule type" value="Genomic_DNA"/>
</dbReference>
<dbReference type="PANTHER" id="PTHR44167">
    <property type="entry name" value="OVARIAN-SPECIFIC SERINE/THREONINE-PROTEIN KINASE LOK-RELATED"/>
    <property type="match status" value="1"/>
</dbReference>
<dbReference type="PROSITE" id="PS00107">
    <property type="entry name" value="PROTEIN_KINASE_ATP"/>
    <property type="match status" value="1"/>
</dbReference>
<dbReference type="PANTHER" id="PTHR44167:SF24">
    <property type="entry name" value="SERINE_THREONINE-PROTEIN KINASE CHK2"/>
    <property type="match status" value="1"/>
</dbReference>
<dbReference type="Proteomes" id="UP000028091">
    <property type="component" value="Unassembled WGS sequence"/>
</dbReference>
<feature type="transmembrane region" description="Helical" evidence="3">
    <location>
        <begin position="312"/>
        <end position="335"/>
    </location>
</feature>
<feature type="compositionally biased region" description="Basic residues" evidence="2">
    <location>
        <begin position="267"/>
        <end position="282"/>
    </location>
</feature>
<dbReference type="SMART" id="SM00220">
    <property type="entry name" value="S_TKc"/>
    <property type="match status" value="1"/>
</dbReference>
<dbReference type="GO" id="GO:0005524">
    <property type="term" value="F:ATP binding"/>
    <property type="evidence" value="ECO:0007669"/>
    <property type="project" value="UniProtKB-UniRule"/>
</dbReference>
<feature type="binding site" evidence="1">
    <location>
        <position position="50"/>
    </location>
    <ligand>
        <name>ATP</name>
        <dbReference type="ChEBI" id="CHEBI:30616"/>
    </ligand>
</feature>
<evidence type="ECO:0000256" key="1">
    <source>
        <dbReference type="PROSITE-ProRule" id="PRU10141"/>
    </source>
</evidence>
<feature type="domain" description="Protein kinase" evidence="4">
    <location>
        <begin position="23"/>
        <end position="269"/>
    </location>
</feature>
<proteinExistence type="predicted"/>
<dbReference type="GO" id="GO:0004674">
    <property type="term" value="F:protein serine/threonine kinase activity"/>
    <property type="evidence" value="ECO:0007669"/>
    <property type="project" value="UniProtKB-KW"/>
</dbReference>
<keyword evidence="1" id="KW-0067">ATP-binding</keyword>
<accession>A0A081L6R1</accession>
<evidence type="ECO:0000256" key="3">
    <source>
        <dbReference type="SAM" id="Phobius"/>
    </source>
</evidence>
<dbReference type="InterPro" id="IPR011009">
    <property type="entry name" value="Kinase-like_dom_sf"/>
</dbReference>
<gene>
    <name evidence="5" type="ORF">BA70_13040</name>
</gene>
<dbReference type="eggNOG" id="COG0515">
    <property type="taxonomic scope" value="Bacteria"/>
</dbReference>
<protein>
    <submittedName>
        <fullName evidence="5">Serine/threonine protein kinase</fullName>
    </submittedName>
</protein>
<keyword evidence="5" id="KW-0808">Transferase</keyword>
<dbReference type="Gene3D" id="1.10.510.10">
    <property type="entry name" value="Transferase(Phosphotransferase) domain 1"/>
    <property type="match status" value="1"/>
</dbReference>
<feature type="region of interest" description="Disordered" evidence="2">
    <location>
        <begin position="263"/>
        <end position="303"/>
    </location>
</feature>
<organism evidence="5 6">
    <name type="scientific">Bacillus zhangzhouensis</name>
    <dbReference type="NCBI Taxonomy" id="1178540"/>
    <lineage>
        <taxon>Bacteria</taxon>
        <taxon>Bacillati</taxon>
        <taxon>Bacillota</taxon>
        <taxon>Bacilli</taxon>
        <taxon>Bacillales</taxon>
        <taxon>Bacillaceae</taxon>
        <taxon>Bacillus</taxon>
    </lineage>
</organism>
<name>A0A081L6R1_9BACI</name>
<keyword evidence="3" id="KW-0812">Transmembrane</keyword>
<evidence type="ECO:0000313" key="6">
    <source>
        <dbReference type="Proteomes" id="UP000028091"/>
    </source>
</evidence>
<dbReference type="AlphaFoldDB" id="A0A081L6R1"/>
<keyword evidence="1" id="KW-0547">Nucleotide-binding</keyword>
<keyword evidence="3" id="KW-1133">Transmembrane helix</keyword>
<keyword evidence="6" id="KW-1185">Reference proteome</keyword>
<dbReference type="SUPFAM" id="SSF56112">
    <property type="entry name" value="Protein kinase-like (PK-like)"/>
    <property type="match status" value="1"/>
</dbReference>